<comment type="similarity">
    <text evidence="1">Belongs to the SEN54 family.</text>
</comment>
<dbReference type="Pfam" id="PF12928">
    <property type="entry name" value="tRNA_int_end_N2"/>
    <property type="match status" value="1"/>
</dbReference>
<evidence type="ECO:0000259" key="3">
    <source>
        <dbReference type="Pfam" id="PF12928"/>
    </source>
</evidence>
<accession>A0AAW2LCH9</accession>
<dbReference type="GO" id="GO:0000214">
    <property type="term" value="C:tRNA-intron endonuclease complex"/>
    <property type="evidence" value="ECO:0007669"/>
    <property type="project" value="TreeGrafter"/>
</dbReference>
<evidence type="ECO:0000256" key="2">
    <source>
        <dbReference type="ARBA" id="ARBA00022694"/>
    </source>
</evidence>
<dbReference type="GO" id="GO:0000379">
    <property type="term" value="P:tRNA-type intron splice site recognition and cleavage"/>
    <property type="evidence" value="ECO:0007669"/>
    <property type="project" value="TreeGrafter"/>
</dbReference>
<protein>
    <recommendedName>
        <fullName evidence="3">tRNA-splicing endonuclease subunit Sen54 N-terminal domain-containing protein</fullName>
    </recommendedName>
</protein>
<evidence type="ECO:0000313" key="4">
    <source>
        <dbReference type="EMBL" id="KAL0316804.1"/>
    </source>
</evidence>
<comment type="caution">
    <text evidence="4">The sequence shown here is derived from an EMBL/GenBank/DDBJ whole genome shotgun (WGS) entry which is preliminary data.</text>
</comment>
<keyword evidence="2" id="KW-0819">tRNA processing</keyword>
<dbReference type="InterPro" id="IPR024337">
    <property type="entry name" value="tRNA_splic_suSen54"/>
</dbReference>
<dbReference type="PANTHER" id="PTHR21027:SF1">
    <property type="entry name" value="TRNA-SPLICING ENDONUCLEASE SUBUNIT SEN54"/>
    <property type="match status" value="1"/>
</dbReference>
<dbReference type="PANTHER" id="PTHR21027">
    <property type="entry name" value="TRNA-SPLICING ENDONUCLEASE SUBUNIT SEN54"/>
    <property type="match status" value="1"/>
</dbReference>
<sequence>MEANADTYALESLKFGEGTYDCDSDSDCCVEDSVDDELFYASGDIPKLQFRKEASKARWIEELGMAEVLEKKGKMWTTTGIVRDGKTYCSIEETFYHHPKGASTYDEALIIGEVANAIDFTSCTLLSTIVIWYLAEVGALDVLNGNDTPFLLSDIYGKLAEDKNRNRCSWESFEVYRHLKFLGYIVGRYGVPWSMKSVKMKMDAQEGMAEYDSSRGRGSIDYSFITEMFGNLHFGETRPVFDVYLPNSKFKKSCPGTPSFVLCLTSGHPPSKQEIEDLETCCGGSPLKFCIVEHGRVSFLSFTKVELPILP</sequence>
<organism evidence="4">
    <name type="scientific">Sesamum radiatum</name>
    <name type="common">Black benniseed</name>
    <dbReference type="NCBI Taxonomy" id="300843"/>
    <lineage>
        <taxon>Eukaryota</taxon>
        <taxon>Viridiplantae</taxon>
        <taxon>Streptophyta</taxon>
        <taxon>Embryophyta</taxon>
        <taxon>Tracheophyta</taxon>
        <taxon>Spermatophyta</taxon>
        <taxon>Magnoliopsida</taxon>
        <taxon>eudicotyledons</taxon>
        <taxon>Gunneridae</taxon>
        <taxon>Pentapetalae</taxon>
        <taxon>asterids</taxon>
        <taxon>lamiids</taxon>
        <taxon>Lamiales</taxon>
        <taxon>Pedaliaceae</taxon>
        <taxon>Sesamum</taxon>
    </lineage>
</organism>
<dbReference type="EMBL" id="JACGWJ010000025">
    <property type="protein sequence ID" value="KAL0316804.1"/>
    <property type="molecule type" value="Genomic_DNA"/>
</dbReference>
<reference evidence="4" key="1">
    <citation type="submission" date="2020-06" db="EMBL/GenBank/DDBJ databases">
        <authorList>
            <person name="Li T."/>
            <person name="Hu X."/>
            <person name="Zhang T."/>
            <person name="Song X."/>
            <person name="Zhang H."/>
            <person name="Dai N."/>
            <person name="Sheng W."/>
            <person name="Hou X."/>
            <person name="Wei L."/>
        </authorList>
    </citation>
    <scope>NUCLEOTIDE SEQUENCE</scope>
    <source>
        <strain evidence="4">G02</strain>
        <tissue evidence="4">Leaf</tissue>
    </source>
</reference>
<feature type="domain" description="tRNA-splicing endonuclease subunit Sen54 N-terminal" evidence="3">
    <location>
        <begin position="46"/>
        <end position="96"/>
    </location>
</feature>
<proteinExistence type="inferred from homology"/>
<evidence type="ECO:0000256" key="1">
    <source>
        <dbReference type="ARBA" id="ARBA00005736"/>
    </source>
</evidence>
<dbReference type="AlphaFoldDB" id="A0AAW2LCH9"/>
<dbReference type="InterPro" id="IPR024336">
    <property type="entry name" value="tRNA_splic_suSen54_N"/>
</dbReference>
<name>A0AAW2LCH9_SESRA</name>
<gene>
    <name evidence="4" type="ORF">Sradi_5558600</name>
</gene>
<reference evidence="4" key="2">
    <citation type="journal article" date="2024" name="Plant">
        <title>Genomic evolution and insights into agronomic trait innovations of Sesamum species.</title>
        <authorList>
            <person name="Miao H."/>
            <person name="Wang L."/>
            <person name="Qu L."/>
            <person name="Liu H."/>
            <person name="Sun Y."/>
            <person name="Le M."/>
            <person name="Wang Q."/>
            <person name="Wei S."/>
            <person name="Zheng Y."/>
            <person name="Lin W."/>
            <person name="Duan Y."/>
            <person name="Cao H."/>
            <person name="Xiong S."/>
            <person name="Wang X."/>
            <person name="Wei L."/>
            <person name="Li C."/>
            <person name="Ma Q."/>
            <person name="Ju M."/>
            <person name="Zhao R."/>
            <person name="Li G."/>
            <person name="Mu C."/>
            <person name="Tian Q."/>
            <person name="Mei H."/>
            <person name="Zhang T."/>
            <person name="Gao T."/>
            <person name="Zhang H."/>
        </authorList>
    </citation>
    <scope>NUCLEOTIDE SEQUENCE</scope>
    <source>
        <strain evidence="4">G02</strain>
    </source>
</reference>